<name>A0A0D2P3V5_HYPSF</name>
<evidence type="ECO:0000313" key="2">
    <source>
        <dbReference type="EMBL" id="KJA25554.1"/>
    </source>
</evidence>
<accession>A0A0D2P3V5</accession>
<feature type="region of interest" description="Disordered" evidence="1">
    <location>
        <begin position="1"/>
        <end position="23"/>
    </location>
</feature>
<feature type="compositionally biased region" description="Basic and acidic residues" evidence="1">
    <location>
        <begin position="1"/>
        <end position="10"/>
    </location>
</feature>
<dbReference type="EMBL" id="KN817531">
    <property type="protein sequence ID" value="KJA25554.1"/>
    <property type="molecule type" value="Genomic_DNA"/>
</dbReference>
<sequence>MSSDKQKTENEVSGSEAHLAQQRGVTAAAISDFDTPNITLDKEIYGLEEYSGSKISGFPRPNEAYSHIIEDKKVAAECSQYSANISQDGENKRIDLVAAKDQTSDVDHCLNDSPVSGGRFARPHPLRDSISHGPTALSPPPRSYRDRARKELKGPVLFSEAEDTPSTVQSASDASSSQGEKPEFTKKHVRHGTFGQFSSSDFGRTTGDGMSPASVESDGENDCKSNSDSSY</sequence>
<dbReference type="Proteomes" id="UP000054270">
    <property type="component" value="Unassembled WGS sequence"/>
</dbReference>
<organism evidence="2 3">
    <name type="scientific">Hypholoma sublateritium (strain FD-334 SS-4)</name>
    <dbReference type="NCBI Taxonomy" id="945553"/>
    <lineage>
        <taxon>Eukaryota</taxon>
        <taxon>Fungi</taxon>
        <taxon>Dikarya</taxon>
        <taxon>Basidiomycota</taxon>
        <taxon>Agaricomycotina</taxon>
        <taxon>Agaricomycetes</taxon>
        <taxon>Agaricomycetidae</taxon>
        <taxon>Agaricales</taxon>
        <taxon>Agaricineae</taxon>
        <taxon>Strophariaceae</taxon>
        <taxon>Hypholoma</taxon>
    </lineage>
</organism>
<reference evidence="3" key="1">
    <citation type="submission" date="2014-04" db="EMBL/GenBank/DDBJ databases">
        <title>Evolutionary Origins and Diversification of the Mycorrhizal Mutualists.</title>
        <authorList>
            <consortium name="DOE Joint Genome Institute"/>
            <consortium name="Mycorrhizal Genomics Consortium"/>
            <person name="Kohler A."/>
            <person name="Kuo A."/>
            <person name="Nagy L.G."/>
            <person name="Floudas D."/>
            <person name="Copeland A."/>
            <person name="Barry K.W."/>
            <person name="Cichocki N."/>
            <person name="Veneault-Fourrey C."/>
            <person name="LaButti K."/>
            <person name="Lindquist E.A."/>
            <person name="Lipzen A."/>
            <person name="Lundell T."/>
            <person name="Morin E."/>
            <person name="Murat C."/>
            <person name="Riley R."/>
            <person name="Ohm R."/>
            <person name="Sun H."/>
            <person name="Tunlid A."/>
            <person name="Henrissat B."/>
            <person name="Grigoriev I.V."/>
            <person name="Hibbett D.S."/>
            <person name="Martin F."/>
        </authorList>
    </citation>
    <scope>NUCLEOTIDE SEQUENCE [LARGE SCALE GENOMIC DNA]</scope>
    <source>
        <strain evidence="3">FD-334 SS-4</strain>
    </source>
</reference>
<protein>
    <submittedName>
        <fullName evidence="2">Uncharacterized protein</fullName>
    </submittedName>
</protein>
<feature type="compositionally biased region" description="Low complexity" evidence="1">
    <location>
        <begin position="169"/>
        <end position="178"/>
    </location>
</feature>
<evidence type="ECO:0000256" key="1">
    <source>
        <dbReference type="SAM" id="MobiDB-lite"/>
    </source>
</evidence>
<evidence type="ECO:0000313" key="3">
    <source>
        <dbReference type="Proteomes" id="UP000054270"/>
    </source>
</evidence>
<feature type="compositionally biased region" description="Basic and acidic residues" evidence="1">
    <location>
        <begin position="143"/>
        <end position="153"/>
    </location>
</feature>
<feature type="region of interest" description="Disordered" evidence="1">
    <location>
        <begin position="102"/>
        <end position="231"/>
    </location>
</feature>
<keyword evidence="3" id="KW-1185">Reference proteome</keyword>
<gene>
    <name evidence="2" type="ORF">HYPSUDRAFT_37551</name>
</gene>
<proteinExistence type="predicted"/>
<dbReference type="AlphaFoldDB" id="A0A0D2P3V5"/>